<evidence type="ECO:0000259" key="6">
    <source>
        <dbReference type="PROSITE" id="PS51935"/>
    </source>
</evidence>
<dbReference type="InterPro" id="IPR051794">
    <property type="entry name" value="PG_Endopeptidase_C40"/>
</dbReference>
<protein>
    <submittedName>
        <fullName evidence="7">C40 family peptidase</fullName>
    </submittedName>
</protein>
<evidence type="ECO:0000256" key="3">
    <source>
        <dbReference type="ARBA" id="ARBA00022801"/>
    </source>
</evidence>
<evidence type="ECO:0000313" key="7">
    <source>
        <dbReference type="EMBL" id="GAA2512311.1"/>
    </source>
</evidence>
<dbReference type="PROSITE" id="PS51935">
    <property type="entry name" value="NLPC_P60"/>
    <property type="match status" value="1"/>
</dbReference>
<keyword evidence="4" id="KW-0788">Thiol protease</keyword>
<keyword evidence="8" id="KW-1185">Reference proteome</keyword>
<dbReference type="Gene3D" id="6.10.250.3150">
    <property type="match status" value="1"/>
</dbReference>
<comment type="similarity">
    <text evidence="1">Belongs to the peptidase C40 family.</text>
</comment>
<sequence length="342" mass="36954">MRTSVAVEHRRRVLHAYPRTMRALLAALTGAATLIAVGPLPQATANPPVAEIERQIDQAWNQVEPVIEEHNLVRTKLKERRKAANKYAKEIAPLSVKVDAAMGKVGELATVRYKGGSAGAMNAILETGSPTELIQRLGVLDQFARRQAASVRDVTLLRDQLAAKKAPLDAMVAELARTEAELAAKAKKIDADIKKLEKLRLAAYGTGGGTGSLRPVPCPTNYPGGDAGRVIRFACAQIGKPYVWAAAGPGSFDCSGLMLAAWRRAGVSLPHNAAAQRRAMGNISKDELRAGDFVFYYGDLHHVGMYAGKINGTHWVVHAPQSGDRVRMVEMDKMPVHSYGRP</sequence>
<dbReference type="PANTHER" id="PTHR47359:SF3">
    <property type="entry name" value="NLP_P60 DOMAIN-CONTAINING PROTEIN-RELATED"/>
    <property type="match status" value="1"/>
</dbReference>
<feature type="coiled-coil region" evidence="5">
    <location>
        <begin position="168"/>
        <end position="199"/>
    </location>
</feature>
<dbReference type="SUPFAM" id="SSF54001">
    <property type="entry name" value="Cysteine proteinases"/>
    <property type="match status" value="1"/>
</dbReference>
<proteinExistence type="inferred from homology"/>
<dbReference type="EMBL" id="BAAARY010000001">
    <property type="protein sequence ID" value="GAA2512311.1"/>
    <property type="molecule type" value="Genomic_DNA"/>
</dbReference>
<comment type="caution">
    <text evidence="7">The sequence shown here is derived from an EMBL/GenBank/DDBJ whole genome shotgun (WGS) entry which is preliminary data.</text>
</comment>
<keyword evidence="2" id="KW-0645">Protease</keyword>
<feature type="domain" description="NlpC/P60" evidence="6">
    <location>
        <begin position="224"/>
        <end position="342"/>
    </location>
</feature>
<dbReference type="Gene3D" id="3.90.1720.10">
    <property type="entry name" value="endopeptidase domain like (from Nostoc punctiforme)"/>
    <property type="match status" value="1"/>
</dbReference>
<dbReference type="PANTHER" id="PTHR47359">
    <property type="entry name" value="PEPTIDOGLYCAN DL-ENDOPEPTIDASE CWLO"/>
    <property type="match status" value="1"/>
</dbReference>
<evidence type="ECO:0000256" key="4">
    <source>
        <dbReference type="ARBA" id="ARBA00022807"/>
    </source>
</evidence>
<dbReference type="InterPro" id="IPR038765">
    <property type="entry name" value="Papain-like_cys_pep_sf"/>
</dbReference>
<dbReference type="Pfam" id="PF00877">
    <property type="entry name" value="NLPC_P60"/>
    <property type="match status" value="1"/>
</dbReference>
<evidence type="ECO:0000256" key="5">
    <source>
        <dbReference type="SAM" id="Coils"/>
    </source>
</evidence>
<keyword evidence="3" id="KW-0378">Hydrolase</keyword>
<dbReference type="InterPro" id="IPR000064">
    <property type="entry name" value="NLP_P60_dom"/>
</dbReference>
<evidence type="ECO:0000256" key="1">
    <source>
        <dbReference type="ARBA" id="ARBA00007074"/>
    </source>
</evidence>
<organism evidence="7 8">
    <name type="scientific">Pilimelia columellifera subsp. columellifera</name>
    <dbReference type="NCBI Taxonomy" id="706583"/>
    <lineage>
        <taxon>Bacteria</taxon>
        <taxon>Bacillati</taxon>
        <taxon>Actinomycetota</taxon>
        <taxon>Actinomycetes</taxon>
        <taxon>Micromonosporales</taxon>
        <taxon>Micromonosporaceae</taxon>
        <taxon>Pilimelia</taxon>
    </lineage>
</organism>
<gene>
    <name evidence="7" type="ORF">GCM10010201_04490</name>
</gene>
<dbReference type="Proteomes" id="UP001499978">
    <property type="component" value="Unassembled WGS sequence"/>
</dbReference>
<accession>A0ABN3N0T3</accession>
<name>A0ABN3N0T3_9ACTN</name>
<keyword evidence="5" id="KW-0175">Coiled coil</keyword>
<evidence type="ECO:0000256" key="2">
    <source>
        <dbReference type="ARBA" id="ARBA00022670"/>
    </source>
</evidence>
<evidence type="ECO:0000313" key="8">
    <source>
        <dbReference type="Proteomes" id="UP001499978"/>
    </source>
</evidence>
<reference evidence="7 8" key="1">
    <citation type="journal article" date="2019" name="Int. J. Syst. Evol. Microbiol.">
        <title>The Global Catalogue of Microorganisms (GCM) 10K type strain sequencing project: providing services to taxonomists for standard genome sequencing and annotation.</title>
        <authorList>
            <consortium name="The Broad Institute Genomics Platform"/>
            <consortium name="The Broad Institute Genome Sequencing Center for Infectious Disease"/>
            <person name="Wu L."/>
            <person name="Ma J."/>
        </authorList>
    </citation>
    <scope>NUCLEOTIDE SEQUENCE [LARGE SCALE GENOMIC DNA]</scope>
    <source>
        <strain evidence="7 8">JCM 3367</strain>
    </source>
</reference>